<dbReference type="EMBL" id="UINC01186299">
    <property type="protein sequence ID" value="SVD98458.1"/>
    <property type="molecule type" value="Genomic_DNA"/>
</dbReference>
<proteinExistence type="predicted"/>
<feature type="domain" description="FAD-binding" evidence="1">
    <location>
        <begin position="9"/>
        <end position="183"/>
    </location>
</feature>
<evidence type="ECO:0000259" key="1">
    <source>
        <dbReference type="Pfam" id="PF01494"/>
    </source>
</evidence>
<dbReference type="GO" id="GO:0071949">
    <property type="term" value="F:FAD binding"/>
    <property type="evidence" value="ECO:0007669"/>
    <property type="project" value="InterPro"/>
</dbReference>
<gene>
    <name evidence="2" type="ORF">METZ01_LOCUS451312</name>
</gene>
<accession>A0A382ZUV4</accession>
<evidence type="ECO:0000313" key="2">
    <source>
        <dbReference type="EMBL" id="SVD98458.1"/>
    </source>
</evidence>
<name>A0A382ZUV4_9ZZZZ</name>
<dbReference type="InterPro" id="IPR002938">
    <property type="entry name" value="FAD-bd"/>
</dbReference>
<dbReference type="SUPFAM" id="SSF51905">
    <property type="entry name" value="FAD/NAD(P)-binding domain"/>
    <property type="match status" value="1"/>
</dbReference>
<dbReference type="PRINTS" id="PR00420">
    <property type="entry name" value="RNGMNOXGNASE"/>
</dbReference>
<dbReference type="Pfam" id="PF01494">
    <property type="entry name" value="FAD_binding_3"/>
    <property type="match status" value="1"/>
</dbReference>
<feature type="non-terminal residue" evidence="2">
    <location>
        <position position="209"/>
    </location>
</feature>
<dbReference type="Gene3D" id="3.50.50.60">
    <property type="entry name" value="FAD/NAD(P)-binding domain"/>
    <property type="match status" value="1"/>
</dbReference>
<protein>
    <recommendedName>
        <fullName evidence="1">FAD-binding domain-containing protein</fullName>
    </recommendedName>
</protein>
<organism evidence="2">
    <name type="scientific">marine metagenome</name>
    <dbReference type="NCBI Taxonomy" id="408172"/>
    <lineage>
        <taxon>unclassified sequences</taxon>
        <taxon>metagenomes</taxon>
        <taxon>ecological metagenomes</taxon>
    </lineage>
</organism>
<sequence>MNLFSRQFDCIVVGGGPAGSTFADIASQNGLSVLVLEKDREIGVPVRCGEAVSDKGLRIFHDIEQEWINATITRIRLVAPNETVIEFDLNESGYILDRKIFDSALAQKAAENGAVIKTKAYVDGLIFDEDKIVGVTGTFLGEPFQVTAKIIVGADGVESRVGRWAGLPTHVKLKDMESAIQETVTGIDVETHIFEFHLSRNWSPGGYLW</sequence>
<dbReference type="AlphaFoldDB" id="A0A382ZUV4"/>
<dbReference type="PANTHER" id="PTHR42685:SF18">
    <property type="entry name" value="DIGERANYLGERANYLGLYCEROPHOSPHOLIPID REDUCTASE"/>
    <property type="match status" value="1"/>
</dbReference>
<dbReference type="PANTHER" id="PTHR42685">
    <property type="entry name" value="GERANYLGERANYL DIPHOSPHATE REDUCTASE"/>
    <property type="match status" value="1"/>
</dbReference>
<dbReference type="InterPro" id="IPR050407">
    <property type="entry name" value="Geranylgeranyl_reductase"/>
</dbReference>
<reference evidence="2" key="1">
    <citation type="submission" date="2018-05" db="EMBL/GenBank/DDBJ databases">
        <authorList>
            <person name="Lanie J.A."/>
            <person name="Ng W.-L."/>
            <person name="Kazmierczak K.M."/>
            <person name="Andrzejewski T.M."/>
            <person name="Davidsen T.M."/>
            <person name="Wayne K.J."/>
            <person name="Tettelin H."/>
            <person name="Glass J.I."/>
            <person name="Rusch D."/>
            <person name="Podicherti R."/>
            <person name="Tsui H.-C.T."/>
            <person name="Winkler M.E."/>
        </authorList>
    </citation>
    <scope>NUCLEOTIDE SEQUENCE</scope>
</reference>
<dbReference type="InterPro" id="IPR036188">
    <property type="entry name" value="FAD/NAD-bd_sf"/>
</dbReference>